<evidence type="ECO:0000256" key="4">
    <source>
        <dbReference type="ARBA" id="ARBA00022692"/>
    </source>
</evidence>
<evidence type="ECO:0000313" key="9">
    <source>
        <dbReference type="Proteomes" id="UP000005952"/>
    </source>
</evidence>
<dbReference type="PANTHER" id="PTHR33508:SF1">
    <property type="entry name" value="UPF0056 MEMBRANE PROTEIN YHCE"/>
    <property type="match status" value="1"/>
</dbReference>
<accession>N0B6V4</accession>
<evidence type="ECO:0000256" key="6">
    <source>
        <dbReference type="ARBA" id="ARBA00023136"/>
    </source>
</evidence>
<organism evidence="8 9">
    <name type="scientific">Hyphomicrobium denitrificans 1NES1</name>
    <dbReference type="NCBI Taxonomy" id="670307"/>
    <lineage>
        <taxon>Bacteria</taxon>
        <taxon>Pseudomonadati</taxon>
        <taxon>Pseudomonadota</taxon>
        <taxon>Alphaproteobacteria</taxon>
        <taxon>Hyphomicrobiales</taxon>
        <taxon>Hyphomicrobiaceae</taxon>
        <taxon>Hyphomicrobium</taxon>
    </lineage>
</organism>
<feature type="transmembrane region" description="Helical" evidence="7">
    <location>
        <begin position="40"/>
        <end position="63"/>
    </location>
</feature>
<feature type="transmembrane region" description="Helical" evidence="7">
    <location>
        <begin position="113"/>
        <end position="137"/>
    </location>
</feature>
<dbReference type="AlphaFoldDB" id="N0B6V4"/>
<dbReference type="GO" id="GO:0005886">
    <property type="term" value="C:plasma membrane"/>
    <property type="evidence" value="ECO:0007669"/>
    <property type="project" value="UniProtKB-SubCell"/>
</dbReference>
<evidence type="ECO:0000256" key="3">
    <source>
        <dbReference type="ARBA" id="ARBA00022475"/>
    </source>
</evidence>
<dbReference type="HOGENOM" id="CLU_079909_0_0_5"/>
<protein>
    <recommendedName>
        <fullName evidence="7">UPF0056 membrane protein</fullName>
    </recommendedName>
</protein>
<dbReference type="InterPro" id="IPR002771">
    <property type="entry name" value="Multi_antbiot-R_MarC"/>
</dbReference>
<feature type="transmembrane region" description="Helical" evidence="7">
    <location>
        <begin position="181"/>
        <end position="199"/>
    </location>
</feature>
<feature type="transmembrane region" description="Helical" evidence="7">
    <location>
        <begin position="69"/>
        <end position="92"/>
    </location>
</feature>
<dbReference type="Pfam" id="PF01914">
    <property type="entry name" value="MarC"/>
    <property type="match status" value="1"/>
</dbReference>
<dbReference type="Proteomes" id="UP000005952">
    <property type="component" value="Chromosome"/>
</dbReference>
<evidence type="ECO:0000256" key="2">
    <source>
        <dbReference type="ARBA" id="ARBA00009784"/>
    </source>
</evidence>
<dbReference type="OrthoDB" id="21094at2"/>
<gene>
    <name evidence="8" type="ORF">HYPDE_35408</name>
</gene>
<keyword evidence="3" id="KW-1003">Cell membrane</keyword>
<dbReference type="eggNOG" id="COG2095">
    <property type="taxonomic scope" value="Bacteria"/>
</dbReference>
<dbReference type="RefSeq" id="WP_015598772.1">
    <property type="nucleotide sequence ID" value="NC_021172.1"/>
</dbReference>
<evidence type="ECO:0000256" key="1">
    <source>
        <dbReference type="ARBA" id="ARBA00004651"/>
    </source>
</evidence>
<evidence type="ECO:0000256" key="7">
    <source>
        <dbReference type="RuleBase" id="RU362048"/>
    </source>
</evidence>
<dbReference type="NCBIfam" id="TIGR00427">
    <property type="entry name" value="NAAT family transporter"/>
    <property type="match status" value="1"/>
</dbReference>
<comment type="subcellular location">
    <subcellularLocation>
        <location evidence="1 7">Cell membrane</location>
        <topology evidence="1 7">Multi-pass membrane protein</topology>
    </subcellularLocation>
</comment>
<keyword evidence="5 7" id="KW-1133">Transmembrane helix</keyword>
<dbReference type="EMBL" id="CP005587">
    <property type="protein sequence ID" value="AGK58753.1"/>
    <property type="molecule type" value="Genomic_DNA"/>
</dbReference>
<reference evidence="8 9" key="1">
    <citation type="journal article" date="2013" name="Genome Announc.">
        <title>Genome sequences for three denitrifying bacterial strains isolated from a uranium- and nitrate-contaminated subsurface environment.</title>
        <authorList>
            <person name="Venkatramanan R."/>
            <person name="Prakash O."/>
            <person name="Woyke T."/>
            <person name="Chain P."/>
            <person name="Goodwin L.A."/>
            <person name="Watson D."/>
            <person name="Brooks S."/>
            <person name="Kostka J.E."/>
            <person name="Green S.J."/>
        </authorList>
    </citation>
    <scope>NUCLEOTIDE SEQUENCE [LARGE SCALE GENOMIC DNA]</scope>
    <source>
        <strain evidence="8 9">1NES1</strain>
    </source>
</reference>
<sequence>MLETALKSLTTFFATIGPVEAAVLFATLTPKMARPERQAIAIRATLIASVILGFFTLLGGPILNQLGVSIAALQTAGGVILLIIALDMIFARPGGAIKLTPPEGAEAQTREDVAVFPLATPLLAGPGAMSAGILLAANASGEPFGLAIVTASLACIMIATLALLLLAQELNRVMGITAQRVLIRVFGILLAALAVQALFNGIKASGLIPVAGFS</sequence>
<keyword evidence="9" id="KW-1185">Reference proteome</keyword>
<keyword evidence="6 7" id="KW-0472">Membrane</keyword>
<evidence type="ECO:0000313" key="8">
    <source>
        <dbReference type="EMBL" id="AGK58753.1"/>
    </source>
</evidence>
<feature type="transmembrane region" description="Helical" evidence="7">
    <location>
        <begin position="6"/>
        <end position="28"/>
    </location>
</feature>
<comment type="similarity">
    <text evidence="2 7">Belongs to the UPF0056 (MarC) family.</text>
</comment>
<dbReference type="STRING" id="670307.HYPDE_35408"/>
<dbReference type="PANTHER" id="PTHR33508">
    <property type="entry name" value="UPF0056 MEMBRANE PROTEIN YHCE"/>
    <property type="match status" value="1"/>
</dbReference>
<dbReference type="KEGG" id="hdt:HYPDE_35408"/>
<feature type="transmembrane region" description="Helical" evidence="7">
    <location>
        <begin position="143"/>
        <end position="166"/>
    </location>
</feature>
<proteinExistence type="inferred from homology"/>
<keyword evidence="4 7" id="KW-0812">Transmembrane</keyword>
<evidence type="ECO:0000256" key="5">
    <source>
        <dbReference type="ARBA" id="ARBA00022989"/>
    </source>
</evidence>
<name>N0B6V4_9HYPH</name>